<feature type="domain" description="DNA topoisomerase IB N-terminal" evidence="9">
    <location>
        <begin position="21"/>
        <end position="68"/>
    </location>
</feature>
<dbReference type="RefSeq" id="WP_380641845.1">
    <property type="nucleotide sequence ID" value="NZ_JBHSQO010000054.1"/>
</dbReference>
<evidence type="ECO:0000256" key="4">
    <source>
        <dbReference type="ARBA" id="ARBA00023029"/>
    </source>
</evidence>
<dbReference type="InterPro" id="IPR011010">
    <property type="entry name" value="DNA_brk_join_enz"/>
</dbReference>
<evidence type="ECO:0000256" key="3">
    <source>
        <dbReference type="ARBA" id="ARBA00012891"/>
    </source>
</evidence>
<evidence type="ECO:0000256" key="2">
    <source>
        <dbReference type="ARBA" id="ARBA00006645"/>
    </source>
</evidence>
<evidence type="ECO:0000256" key="7">
    <source>
        <dbReference type="SAM" id="MobiDB-lite"/>
    </source>
</evidence>
<comment type="catalytic activity">
    <reaction evidence="1">
        <text>ATP-independent breakage of single-stranded DNA, followed by passage and rejoining.</text>
        <dbReference type="EC" id="5.6.2.1"/>
    </reaction>
</comment>
<dbReference type="PRINTS" id="PR00416">
    <property type="entry name" value="EUTPISMRASEI"/>
</dbReference>
<keyword evidence="6" id="KW-0413">Isomerase</keyword>
<dbReference type="SUPFAM" id="SSF56349">
    <property type="entry name" value="DNA breaking-rejoining enzymes"/>
    <property type="match status" value="1"/>
</dbReference>
<feature type="region of interest" description="Disordered" evidence="7">
    <location>
        <begin position="1"/>
        <end position="20"/>
    </location>
</feature>
<evidence type="ECO:0000256" key="1">
    <source>
        <dbReference type="ARBA" id="ARBA00000213"/>
    </source>
</evidence>
<proteinExistence type="inferred from homology"/>
<evidence type="ECO:0000259" key="8">
    <source>
        <dbReference type="Pfam" id="PF01028"/>
    </source>
</evidence>
<evidence type="ECO:0000256" key="6">
    <source>
        <dbReference type="ARBA" id="ARBA00023235"/>
    </source>
</evidence>
<dbReference type="InterPro" id="IPR049331">
    <property type="entry name" value="Top1B_N_bact"/>
</dbReference>
<dbReference type="Pfam" id="PF21338">
    <property type="entry name" value="Top1B_N_bact"/>
    <property type="match status" value="1"/>
</dbReference>
<dbReference type="SUPFAM" id="SSF55869">
    <property type="entry name" value="DNA topoisomerase I domain"/>
    <property type="match status" value="1"/>
</dbReference>
<evidence type="ECO:0000259" key="9">
    <source>
        <dbReference type="Pfam" id="PF21338"/>
    </source>
</evidence>
<gene>
    <name evidence="10" type="ORF">ACFP3R_32620</name>
</gene>
<organism evidence="10 11">
    <name type="scientific">Saccharothrix lopnurensis</name>
    <dbReference type="NCBI Taxonomy" id="1670621"/>
    <lineage>
        <taxon>Bacteria</taxon>
        <taxon>Bacillati</taxon>
        <taxon>Actinomycetota</taxon>
        <taxon>Actinomycetes</taxon>
        <taxon>Pseudonocardiales</taxon>
        <taxon>Pseudonocardiaceae</taxon>
        <taxon>Saccharothrix</taxon>
    </lineage>
</organism>
<dbReference type="InterPro" id="IPR035447">
    <property type="entry name" value="DNA_topo_I_N_sf"/>
</dbReference>
<keyword evidence="11" id="KW-1185">Reference proteome</keyword>
<accession>A0ABW1PGU3</accession>
<dbReference type="InterPro" id="IPR001631">
    <property type="entry name" value="TopoI"/>
</dbReference>
<protein>
    <recommendedName>
        <fullName evidence="3">DNA topoisomerase</fullName>
        <ecNumber evidence="3">5.6.2.1</ecNumber>
    </recommendedName>
</protein>
<feature type="domain" description="DNA topoisomerase I catalytic core eukaryotic-type" evidence="8">
    <location>
        <begin position="80"/>
        <end position="298"/>
    </location>
</feature>
<dbReference type="Pfam" id="PF01028">
    <property type="entry name" value="Topoisom_I"/>
    <property type="match status" value="1"/>
</dbReference>
<keyword evidence="4" id="KW-0799">Topoisomerase</keyword>
<evidence type="ECO:0000313" key="10">
    <source>
        <dbReference type="EMBL" id="MFC6094037.1"/>
    </source>
</evidence>
<comment type="caution">
    <text evidence="10">The sequence shown here is derived from an EMBL/GenBank/DDBJ whole genome shotgun (WGS) entry which is preliminary data.</text>
</comment>
<reference evidence="11" key="1">
    <citation type="journal article" date="2019" name="Int. J. Syst. Evol. Microbiol.">
        <title>The Global Catalogue of Microorganisms (GCM) 10K type strain sequencing project: providing services to taxonomists for standard genome sequencing and annotation.</title>
        <authorList>
            <consortium name="The Broad Institute Genomics Platform"/>
            <consortium name="The Broad Institute Genome Sequencing Center for Infectious Disease"/>
            <person name="Wu L."/>
            <person name="Ma J."/>
        </authorList>
    </citation>
    <scope>NUCLEOTIDE SEQUENCE [LARGE SCALE GENOMIC DNA]</scope>
    <source>
        <strain evidence="11">CGMCC 4.7246</strain>
    </source>
</reference>
<evidence type="ECO:0000313" key="11">
    <source>
        <dbReference type="Proteomes" id="UP001596220"/>
    </source>
</evidence>
<dbReference type="InterPro" id="IPR013500">
    <property type="entry name" value="TopoI_cat_euk"/>
</dbReference>
<dbReference type="PROSITE" id="PS52038">
    <property type="entry name" value="TOPO_IB_2"/>
    <property type="match status" value="1"/>
</dbReference>
<dbReference type="EC" id="5.6.2.1" evidence="3"/>
<evidence type="ECO:0000256" key="5">
    <source>
        <dbReference type="ARBA" id="ARBA00023125"/>
    </source>
</evidence>
<dbReference type="Gene3D" id="3.30.66.10">
    <property type="entry name" value="DNA topoisomerase I domain"/>
    <property type="match status" value="1"/>
</dbReference>
<dbReference type="InterPro" id="IPR014711">
    <property type="entry name" value="TopoI_cat_a-hlx-sub_euk"/>
</dbReference>
<keyword evidence="5" id="KW-0238">DNA-binding</keyword>
<comment type="similarity">
    <text evidence="2">Belongs to the type IB topoisomerase family.</text>
</comment>
<dbReference type="Gene3D" id="1.10.132.120">
    <property type="match status" value="1"/>
</dbReference>
<name>A0ABW1PGU3_9PSEU</name>
<sequence length="342" mass="37237">MRLRRSDPHGPGWHRRARGRGFGYTDADGARLDAASVERVKALAIPPAWRDVWVCPHPNGHIQAVGTDSAGRRQYLYHERWRQERDEEKHERVLDLAPVLPGFRAEVARELDGRGRSRRRVLAVALAVLDQGVFRVGGETYAADNGTHGVATLLCSHVGVRGSTVDFCYPAKHGIQFTTEVEDAALARAVKALLRGGAGSGAGSGSGSGSGERLLVDDGGYEIGSDDINERFKELVGEEFSVKDLRTWHATVLAAAAFAREFAREGAPGSKSAAKRVEAGVVREVSEHLGNTPAVARKSYVDPRVVELWRSGVVIKPRSADRETVERAVVRMLRVKGKRGRG</sequence>
<dbReference type="Proteomes" id="UP001596220">
    <property type="component" value="Unassembled WGS sequence"/>
</dbReference>
<dbReference type="Gene3D" id="3.90.15.10">
    <property type="entry name" value="Topoisomerase I, Chain A, domain 3"/>
    <property type="match status" value="1"/>
</dbReference>
<dbReference type="EMBL" id="JBHSQO010000054">
    <property type="protein sequence ID" value="MFC6094037.1"/>
    <property type="molecule type" value="Genomic_DNA"/>
</dbReference>